<proteinExistence type="predicted"/>
<protein>
    <submittedName>
        <fullName evidence="1">Sulfate permease</fullName>
    </submittedName>
</protein>
<sequence>MIGAGWVTQVVPGLANFRGYPRTAVRGDVLGGLTVSAYLVPQALAYATLAGLAPVAGLWAALPPLVIYAFLGSSRQLSIGPESTTALMTAAVLVPVVGSADPGRYAAHAATLALLVGVICVVAGLLRLGFLANLLSRPVLVGYLAGIAAMMVASQLGRLTGVTVSGDSVIEQVRTFVTVVPELHWPTVALTAAVLAVIFALDSRAPRLPGPLIGILAATAAVALFAGSRNGADVVDVVGAIPAGLPVPDWPALSGEMLGDLVVPALGIAVVAFSDNVLTARAFASRRGEDIDPHAELRALGVCNLVAGMFRGFPISSSGSRTALADAAGARTQVYSLVVLGVLATALVFGGGVMAAIPSAALGALVVFAATKLVDVAEFGRLARFRRSELVIALATTAAVVVFGVLNGVLVAIGLSVADLLRRLAHAHDSVQGLVPGLPGMHDVDDYPAATVVPGLLVYRYDAPLFFANAADFRRRALAAIEDSPRPVRWFLLNAESNVEVDLTALDALEQLRTECERRGIVFAMARVKQDLRDALAAAGLLDRIGPDLIFMTLPTAVEAYRQAHPDCG</sequence>
<evidence type="ECO:0000313" key="1">
    <source>
        <dbReference type="EMBL" id="MDZ5086440.1"/>
    </source>
</evidence>
<gene>
    <name evidence="1" type="primary">sulP</name>
    <name evidence="1" type="ORF">OHX15_13715</name>
</gene>
<organism evidence="1 2">
    <name type="scientific">Mycolicibacterium parafortuitum</name>
    <name type="common">Mycobacterium parafortuitum</name>
    <dbReference type="NCBI Taxonomy" id="39692"/>
    <lineage>
        <taxon>Bacteria</taxon>
        <taxon>Bacillati</taxon>
        <taxon>Actinomycetota</taxon>
        <taxon>Actinomycetes</taxon>
        <taxon>Mycobacteriales</taxon>
        <taxon>Mycobacteriaceae</taxon>
        <taxon>Mycolicibacterium</taxon>
    </lineage>
</organism>
<dbReference type="EMBL" id="JAOXLN010000013">
    <property type="protein sequence ID" value="MDZ5086440.1"/>
    <property type="molecule type" value="Genomic_DNA"/>
</dbReference>
<evidence type="ECO:0000313" key="2">
    <source>
        <dbReference type="Proteomes" id="UP001289645"/>
    </source>
</evidence>
<dbReference type="Proteomes" id="UP001289645">
    <property type="component" value="Unassembled WGS sequence"/>
</dbReference>
<reference evidence="1 2" key="1">
    <citation type="journal article" date="2021" name="Chemosphere">
        <title>Bioballs carrying a syntrophic Rhodococcus and Mycolicibacterium consortium for simultaneous sorption and biodegradation of fuel oil in contaminated freshwater.</title>
        <authorList>
            <person name="Naloka K."/>
            <person name="Polrit D."/>
            <person name="Muangchinda C."/>
            <person name="Thoetkiattikul H."/>
            <person name="Pinyakong O."/>
        </authorList>
    </citation>
    <scope>NUCLEOTIDE SEQUENCE [LARGE SCALE GENOMIC DNA]</scope>
    <source>
        <strain evidence="1 2">J101</strain>
    </source>
</reference>
<name>A0ACC6MHL6_MYCPF</name>
<keyword evidence="2" id="KW-1185">Reference proteome</keyword>
<comment type="caution">
    <text evidence="1">The sequence shown here is derived from an EMBL/GenBank/DDBJ whole genome shotgun (WGS) entry which is preliminary data.</text>
</comment>
<accession>A0ACC6MHL6</accession>